<dbReference type="GO" id="GO:0046982">
    <property type="term" value="F:protein heterodimerization activity"/>
    <property type="evidence" value="ECO:0007669"/>
    <property type="project" value="InterPro"/>
</dbReference>
<accession>A0AAV7LYJ6</accession>
<dbReference type="Gene3D" id="1.10.20.10">
    <property type="entry name" value="Histone, subunit A"/>
    <property type="match status" value="1"/>
</dbReference>
<dbReference type="GO" id="GO:0003677">
    <property type="term" value="F:DNA binding"/>
    <property type="evidence" value="ECO:0007669"/>
    <property type="project" value="UniProtKB-KW"/>
</dbReference>
<evidence type="ECO:0000256" key="3">
    <source>
        <dbReference type="ARBA" id="ARBA00022843"/>
    </source>
</evidence>
<dbReference type="SMART" id="SM00414">
    <property type="entry name" value="H2A"/>
    <property type="match status" value="1"/>
</dbReference>
<evidence type="ECO:0000256" key="6">
    <source>
        <dbReference type="SAM" id="MobiDB-lite"/>
    </source>
</evidence>
<sequence>MVLTGSPLGLVGSCSSPPTLADIPLLAHWTAVPCGPGAQAAPKGKLRRAGRRRCPRLSGCGPGVPDGRDPRAGWQRGPGQQEDPHHPQALQLAIRNDEELNKLLGRVTIAQGGVLPNIQAVLLPKKTESHKAGGKASK</sequence>
<dbReference type="SUPFAM" id="SSF47113">
    <property type="entry name" value="Histone-fold"/>
    <property type="match status" value="1"/>
</dbReference>
<dbReference type="GO" id="GO:0000786">
    <property type="term" value="C:nucleosome"/>
    <property type="evidence" value="ECO:0007669"/>
    <property type="project" value="UniProtKB-KW"/>
</dbReference>
<keyword evidence="9" id="KW-1185">Reference proteome</keyword>
<feature type="region of interest" description="Disordered" evidence="6">
    <location>
        <begin position="37"/>
        <end position="87"/>
    </location>
</feature>
<keyword evidence="4" id="KW-0238">DNA-binding</keyword>
<keyword evidence="5" id="KW-0544">Nucleosome core</keyword>
<evidence type="ECO:0000256" key="4">
    <source>
        <dbReference type="ARBA" id="ARBA00023125"/>
    </source>
</evidence>
<comment type="subcellular location">
    <subcellularLocation>
        <location evidence="1">Chromosome</location>
    </subcellularLocation>
</comment>
<feature type="compositionally biased region" description="Basic residues" evidence="6">
    <location>
        <begin position="44"/>
        <end position="55"/>
    </location>
</feature>
<name>A0AAV7LYJ6_PLEWA</name>
<dbReference type="InterPro" id="IPR002119">
    <property type="entry name" value="Histone_H2A"/>
</dbReference>
<dbReference type="GO" id="GO:0030527">
    <property type="term" value="F:structural constituent of chromatin"/>
    <property type="evidence" value="ECO:0007669"/>
    <property type="project" value="InterPro"/>
</dbReference>
<dbReference type="Proteomes" id="UP001066276">
    <property type="component" value="Chromosome 10"/>
</dbReference>
<protein>
    <recommendedName>
        <fullName evidence="7">Histone H2A C-terminal domain-containing protein</fullName>
    </recommendedName>
</protein>
<evidence type="ECO:0000259" key="7">
    <source>
        <dbReference type="Pfam" id="PF16211"/>
    </source>
</evidence>
<dbReference type="InterPro" id="IPR032454">
    <property type="entry name" value="Histone_H2A_C"/>
</dbReference>
<comment type="caution">
    <text evidence="8">The sequence shown here is derived from an EMBL/GenBank/DDBJ whole genome shotgun (WGS) entry which is preliminary data.</text>
</comment>
<evidence type="ECO:0000256" key="5">
    <source>
        <dbReference type="ARBA" id="ARBA00023269"/>
    </source>
</evidence>
<evidence type="ECO:0000313" key="8">
    <source>
        <dbReference type="EMBL" id="KAJ1096247.1"/>
    </source>
</evidence>
<keyword evidence="2" id="KW-0158">Chromosome</keyword>
<dbReference type="AlphaFoldDB" id="A0AAV7LYJ6"/>
<keyword evidence="3" id="KW-0832">Ubl conjugation</keyword>
<dbReference type="Pfam" id="PF16211">
    <property type="entry name" value="Histone_H2A_C"/>
    <property type="match status" value="1"/>
</dbReference>
<dbReference type="PANTHER" id="PTHR23430">
    <property type="entry name" value="HISTONE H2A"/>
    <property type="match status" value="1"/>
</dbReference>
<gene>
    <name evidence="8" type="ORF">NDU88_001390</name>
</gene>
<dbReference type="EMBL" id="JANPWB010000014">
    <property type="protein sequence ID" value="KAJ1096247.1"/>
    <property type="molecule type" value="Genomic_DNA"/>
</dbReference>
<feature type="domain" description="Histone H2A C-terminal" evidence="7">
    <location>
        <begin position="98"/>
        <end position="131"/>
    </location>
</feature>
<organism evidence="8 9">
    <name type="scientific">Pleurodeles waltl</name>
    <name type="common">Iberian ribbed newt</name>
    <dbReference type="NCBI Taxonomy" id="8319"/>
    <lineage>
        <taxon>Eukaryota</taxon>
        <taxon>Metazoa</taxon>
        <taxon>Chordata</taxon>
        <taxon>Craniata</taxon>
        <taxon>Vertebrata</taxon>
        <taxon>Euteleostomi</taxon>
        <taxon>Amphibia</taxon>
        <taxon>Batrachia</taxon>
        <taxon>Caudata</taxon>
        <taxon>Salamandroidea</taxon>
        <taxon>Salamandridae</taxon>
        <taxon>Pleurodelinae</taxon>
        <taxon>Pleurodeles</taxon>
    </lineage>
</organism>
<evidence type="ECO:0000313" key="9">
    <source>
        <dbReference type="Proteomes" id="UP001066276"/>
    </source>
</evidence>
<dbReference type="InterPro" id="IPR009072">
    <property type="entry name" value="Histone-fold"/>
</dbReference>
<reference evidence="8" key="1">
    <citation type="journal article" date="2022" name="bioRxiv">
        <title>Sequencing and chromosome-scale assembly of the giantPleurodeles waltlgenome.</title>
        <authorList>
            <person name="Brown T."/>
            <person name="Elewa A."/>
            <person name="Iarovenko S."/>
            <person name="Subramanian E."/>
            <person name="Araus A.J."/>
            <person name="Petzold A."/>
            <person name="Susuki M."/>
            <person name="Suzuki K.-i.T."/>
            <person name="Hayashi T."/>
            <person name="Toyoda A."/>
            <person name="Oliveira C."/>
            <person name="Osipova E."/>
            <person name="Leigh N.D."/>
            <person name="Simon A."/>
            <person name="Yun M.H."/>
        </authorList>
    </citation>
    <scope>NUCLEOTIDE SEQUENCE</scope>
    <source>
        <strain evidence="8">20211129_DDA</strain>
        <tissue evidence="8">Liver</tissue>
    </source>
</reference>
<proteinExistence type="predicted"/>
<evidence type="ECO:0000256" key="2">
    <source>
        <dbReference type="ARBA" id="ARBA00022454"/>
    </source>
</evidence>
<evidence type="ECO:0000256" key="1">
    <source>
        <dbReference type="ARBA" id="ARBA00004286"/>
    </source>
</evidence>